<sequence length="151" mass="16641">MGVTLAHQGPRRIQGGEGKGSGRGEVNRVSLVLTKALELGAALSECEELREVREAERAMLEDPAARALIEEFQNCRQELEWARLQGMEPSAEQEEAFRSVRERMSANPHIIRFLEAQERFEKVLQQVNQIISHALYGGCGGGCAGCSGCEE</sequence>
<evidence type="ECO:0000256" key="1">
    <source>
        <dbReference type="SAM" id="MobiDB-lite"/>
    </source>
</evidence>
<dbReference type="SUPFAM" id="SSF158622">
    <property type="entry name" value="YheA/YmcA-like"/>
    <property type="match status" value="1"/>
</dbReference>
<evidence type="ECO:0000313" key="3">
    <source>
        <dbReference type="Proteomes" id="UP000256329"/>
    </source>
</evidence>
<accession>A0A3D8P4D6</accession>
<comment type="caution">
    <text evidence="2">The sequence shown here is derived from an EMBL/GenBank/DDBJ whole genome shotgun (WGS) entry which is preliminary data.</text>
</comment>
<dbReference type="OrthoDB" id="1725580at2"/>
<dbReference type="AlphaFoldDB" id="A0A3D8P4D6"/>
<organism evidence="2 3">
    <name type="scientific">Ammonifex thiophilus</name>
    <dbReference type="NCBI Taxonomy" id="444093"/>
    <lineage>
        <taxon>Bacteria</taxon>
        <taxon>Bacillati</taxon>
        <taxon>Bacillota</taxon>
        <taxon>Clostridia</taxon>
        <taxon>Thermoanaerobacterales</taxon>
        <taxon>Thermoanaerobacteraceae</taxon>
        <taxon>Ammonifex</taxon>
    </lineage>
</organism>
<keyword evidence="3" id="KW-1185">Reference proteome</keyword>
<gene>
    <name evidence="2" type="ORF">DXX99_08200</name>
</gene>
<dbReference type="Proteomes" id="UP000256329">
    <property type="component" value="Unassembled WGS sequence"/>
</dbReference>
<name>A0A3D8P4D6_9THEO</name>
<dbReference type="Pfam" id="PF06133">
    <property type="entry name" value="Com_YlbF"/>
    <property type="match status" value="1"/>
</dbReference>
<evidence type="ECO:0000313" key="2">
    <source>
        <dbReference type="EMBL" id="RDV82118.1"/>
    </source>
</evidence>
<dbReference type="InterPro" id="IPR023378">
    <property type="entry name" value="YheA/YmcA-like_dom_sf"/>
</dbReference>
<dbReference type="Gene3D" id="1.20.1500.10">
    <property type="entry name" value="YheA/YmcA-like"/>
    <property type="match status" value="1"/>
</dbReference>
<dbReference type="EMBL" id="QSLN01000012">
    <property type="protein sequence ID" value="RDV82118.1"/>
    <property type="molecule type" value="Genomic_DNA"/>
</dbReference>
<protein>
    <submittedName>
        <fullName evidence="2">YlbF family regulator</fullName>
    </submittedName>
</protein>
<feature type="region of interest" description="Disordered" evidence="1">
    <location>
        <begin position="1"/>
        <end position="24"/>
    </location>
</feature>
<reference evidence="2 3" key="1">
    <citation type="submission" date="2018-08" db="EMBL/GenBank/DDBJ databases">
        <title>Form III RuBisCO-mediated autotrophy in Thermodesulfobium bacteria.</title>
        <authorList>
            <person name="Toshchakov S.V."/>
            <person name="Kublanov I.V."/>
            <person name="Frolov E."/>
            <person name="Bonch-Osmolovskaya E.A."/>
            <person name="Tourova T.P."/>
            <person name="Chernych N.A."/>
            <person name="Lebedinsky A.V."/>
        </authorList>
    </citation>
    <scope>NUCLEOTIDE SEQUENCE [LARGE SCALE GENOMIC DNA]</scope>
    <source>
        <strain evidence="2 3">SR</strain>
    </source>
</reference>
<proteinExistence type="predicted"/>
<dbReference type="InterPro" id="IPR010368">
    <property type="entry name" value="Com_YlbF"/>
</dbReference>